<gene>
    <name evidence="1" type="ORF">MILVUS5_LOCUS2529</name>
</gene>
<sequence>MSKDDKQRLYFKTKEEDRILMKRTNMQLEEINEVINEKEMGDKKRLEMTEKLIVIGSHGTKVYEGRWQTRDAAIKRIPCHQTEKASNEINAYIQHDKMPFILRCLYHERDNDYYNLVLERANCNLLELILACRSKNCICGHNNKKCKDFLEMASTNEKSRL</sequence>
<accession>A0ACB0IIJ3</accession>
<protein>
    <submittedName>
        <fullName evidence="1">Uncharacterized protein</fullName>
    </submittedName>
</protein>
<reference evidence="1" key="1">
    <citation type="submission" date="2023-10" db="EMBL/GenBank/DDBJ databases">
        <authorList>
            <person name="Rodriguez Cubillos JULIANA M."/>
            <person name="De Vega J."/>
        </authorList>
    </citation>
    <scope>NUCLEOTIDE SEQUENCE</scope>
</reference>
<comment type="caution">
    <text evidence="1">The sequence shown here is derived from an EMBL/GenBank/DDBJ whole genome shotgun (WGS) entry which is preliminary data.</text>
</comment>
<dbReference type="Proteomes" id="UP001177021">
    <property type="component" value="Unassembled WGS sequence"/>
</dbReference>
<evidence type="ECO:0000313" key="2">
    <source>
        <dbReference type="Proteomes" id="UP001177021"/>
    </source>
</evidence>
<keyword evidence="2" id="KW-1185">Reference proteome</keyword>
<name>A0ACB0IIJ3_TRIPR</name>
<proteinExistence type="predicted"/>
<organism evidence="1 2">
    <name type="scientific">Trifolium pratense</name>
    <name type="common">Red clover</name>
    <dbReference type="NCBI Taxonomy" id="57577"/>
    <lineage>
        <taxon>Eukaryota</taxon>
        <taxon>Viridiplantae</taxon>
        <taxon>Streptophyta</taxon>
        <taxon>Embryophyta</taxon>
        <taxon>Tracheophyta</taxon>
        <taxon>Spermatophyta</taxon>
        <taxon>Magnoliopsida</taxon>
        <taxon>eudicotyledons</taxon>
        <taxon>Gunneridae</taxon>
        <taxon>Pentapetalae</taxon>
        <taxon>rosids</taxon>
        <taxon>fabids</taxon>
        <taxon>Fabales</taxon>
        <taxon>Fabaceae</taxon>
        <taxon>Papilionoideae</taxon>
        <taxon>50 kb inversion clade</taxon>
        <taxon>NPAAA clade</taxon>
        <taxon>Hologalegina</taxon>
        <taxon>IRL clade</taxon>
        <taxon>Trifolieae</taxon>
        <taxon>Trifolium</taxon>
    </lineage>
</organism>
<dbReference type="EMBL" id="CASHSV030000001">
    <property type="protein sequence ID" value="CAJ2630827.1"/>
    <property type="molecule type" value="Genomic_DNA"/>
</dbReference>
<evidence type="ECO:0000313" key="1">
    <source>
        <dbReference type="EMBL" id="CAJ2630827.1"/>
    </source>
</evidence>